<gene>
    <name evidence="1" type="ORF">LO55_5047</name>
</gene>
<reference evidence="1 2" key="1">
    <citation type="submission" date="2014-10" db="EMBL/GenBank/DDBJ databases">
        <authorList>
            <person name="Seo M.-J."/>
            <person name="Seok Y.J."/>
            <person name="Cha I.-T."/>
        </authorList>
    </citation>
    <scope>NUCLEOTIDE SEQUENCE [LARGE SCALE GENOMIC DNA]</scope>
    <source>
        <strain evidence="1 2">NEU</strain>
    </source>
</reference>
<proteinExistence type="predicted"/>
<name>A0A1S2N8P3_9BURK</name>
<dbReference type="AlphaFoldDB" id="A0A1S2N8P3"/>
<accession>A0A1S2N8P3</accession>
<protein>
    <submittedName>
        <fullName evidence="1">Uncharacterized protein</fullName>
    </submittedName>
</protein>
<evidence type="ECO:0000313" key="2">
    <source>
        <dbReference type="Proteomes" id="UP000180246"/>
    </source>
</evidence>
<dbReference type="RefSeq" id="WP_071363526.1">
    <property type="nucleotide sequence ID" value="NZ_JRYB01000001.1"/>
</dbReference>
<organism evidence="1 2">
    <name type="scientific">Massilia timonae</name>
    <dbReference type="NCBI Taxonomy" id="47229"/>
    <lineage>
        <taxon>Bacteria</taxon>
        <taxon>Pseudomonadati</taxon>
        <taxon>Pseudomonadota</taxon>
        <taxon>Betaproteobacteria</taxon>
        <taxon>Burkholderiales</taxon>
        <taxon>Oxalobacteraceae</taxon>
        <taxon>Telluria group</taxon>
        <taxon>Massilia</taxon>
    </lineage>
</organism>
<comment type="caution">
    <text evidence="1">The sequence shown here is derived from an EMBL/GenBank/DDBJ whole genome shotgun (WGS) entry which is preliminary data.</text>
</comment>
<evidence type="ECO:0000313" key="1">
    <source>
        <dbReference type="EMBL" id="OIJ40994.1"/>
    </source>
</evidence>
<dbReference type="EMBL" id="JRYB01000001">
    <property type="protein sequence ID" value="OIJ40994.1"/>
    <property type="molecule type" value="Genomic_DNA"/>
</dbReference>
<dbReference type="Proteomes" id="UP000180246">
    <property type="component" value="Unassembled WGS sequence"/>
</dbReference>
<sequence length="81" mass="9283">MQQMPEHEYRGYTIVARVWPTPGNRYQSAVTVLSRSPSAPPGQLAIRYHEPKERGMSCETAHEADQDALERARFWIDAQPD</sequence>